<feature type="non-terminal residue" evidence="2">
    <location>
        <position position="661"/>
    </location>
</feature>
<evidence type="ECO:0000256" key="1">
    <source>
        <dbReference type="SAM" id="MobiDB-lite"/>
    </source>
</evidence>
<organism evidence="2 3">
    <name type="scientific">Tolypocladium paradoxum</name>
    <dbReference type="NCBI Taxonomy" id="94208"/>
    <lineage>
        <taxon>Eukaryota</taxon>
        <taxon>Fungi</taxon>
        <taxon>Dikarya</taxon>
        <taxon>Ascomycota</taxon>
        <taxon>Pezizomycotina</taxon>
        <taxon>Sordariomycetes</taxon>
        <taxon>Hypocreomycetidae</taxon>
        <taxon>Hypocreales</taxon>
        <taxon>Ophiocordycipitaceae</taxon>
        <taxon>Tolypocladium</taxon>
    </lineage>
</organism>
<keyword evidence="3" id="KW-1185">Reference proteome</keyword>
<sequence length="661" mass="72596">VLCWITLDHGVISLQNYGGTTPTYDGNAYTYSSTYQDGTLKLYAHHIAAPITPGGLPEYHMTKLRGFDMTDSRETFVEGATAFRNARELAQRHRDSFIQIANAKASRGTVQDDVTNMPQNGQSDPGVVSHDTAESRQQMADTGTTHLDRNETLIASHYLYTEEDSQDPGQQSPVPACDDLSTSFASSFTSILSDNPTPLKHPKHPLSPPSKSTGQHRSKSRTRPGTTLRTAGSPTRPARSEQVNASEIDRAKTSMREEKIHCVKSVGLGVQTRLKAAVLGPGEGWNACIHHNGRLLKSPWSVRLQSDPFLVSTRSASLALPRRSTSVSFSTAARYICDYASYHGVGDQSRAAFAAALLLPASHGTMKQVHLPPPRLRSQPQSTPRATPDIPPWGSDIRQLDKLLTLSCNTKGIMSLLSCSFIESDIPCNVCGAWMQGTFAVLGLEPVKEPHIMAHILMNRGILVGIQHYVMRWPRPVAFKIDLHAAAWTETPVSFVQEPVSNLAPCVPFGPFGTIATKDCILEVQLHSHCPAHHGLKYTDWVWNCRNSTQVTQGPTAASVTATERIEGDDGEASGSEIPVQYDNLDREKDCSGSVTRNMFMWLRGTDVFPTSERAIYEHEWIDGWSSDDESVSSEGDGKSTVERRIGPWISHMVTNRSNTL</sequence>
<name>A0A2S4L9T8_9HYPO</name>
<comment type="caution">
    <text evidence="2">The sequence shown here is derived from an EMBL/GenBank/DDBJ whole genome shotgun (WGS) entry which is preliminary data.</text>
</comment>
<feature type="compositionally biased region" description="Polar residues" evidence="1">
    <location>
        <begin position="135"/>
        <end position="145"/>
    </location>
</feature>
<feature type="compositionally biased region" description="Polar residues" evidence="1">
    <location>
        <begin position="223"/>
        <end position="233"/>
    </location>
</feature>
<evidence type="ECO:0000313" key="3">
    <source>
        <dbReference type="Proteomes" id="UP000237481"/>
    </source>
</evidence>
<reference evidence="2 3" key="1">
    <citation type="submission" date="2018-01" db="EMBL/GenBank/DDBJ databases">
        <title>Harnessing the power of phylogenomics to disentangle the directionality and signatures of interkingdom host jumping in the parasitic fungal genus Tolypocladium.</title>
        <authorList>
            <person name="Quandt C.A."/>
            <person name="Patterson W."/>
            <person name="Spatafora J.W."/>
        </authorList>
    </citation>
    <scope>NUCLEOTIDE SEQUENCE [LARGE SCALE GENOMIC DNA]</scope>
    <source>
        <strain evidence="2 3">NRBC 100945</strain>
    </source>
</reference>
<feature type="compositionally biased region" description="Polar residues" evidence="1">
    <location>
        <begin position="109"/>
        <end position="123"/>
    </location>
</feature>
<accession>A0A2S4L9T8</accession>
<dbReference type="Proteomes" id="UP000237481">
    <property type="component" value="Unassembled WGS sequence"/>
</dbReference>
<dbReference type="OrthoDB" id="4919744at2759"/>
<feature type="non-terminal residue" evidence="2">
    <location>
        <position position="1"/>
    </location>
</feature>
<feature type="region of interest" description="Disordered" evidence="1">
    <location>
        <begin position="109"/>
        <end position="149"/>
    </location>
</feature>
<dbReference type="AlphaFoldDB" id="A0A2S4L9T8"/>
<proteinExistence type="predicted"/>
<dbReference type="EMBL" id="PKSG01000066">
    <property type="protein sequence ID" value="POR39177.1"/>
    <property type="molecule type" value="Genomic_DNA"/>
</dbReference>
<dbReference type="STRING" id="94208.A0A2S4L9T8"/>
<feature type="region of interest" description="Disordered" evidence="1">
    <location>
        <begin position="189"/>
        <end position="248"/>
    </location>
</feature>
<evidence type="ECO:0000313" key="2">
    <source>
        <dbReference type="EMBL" id="POR39177.1"/>
    </source>
</evidence>
<feature type="region of interest" description="Disordered" evidence="1">
    <location>
        <begin position="369"/>
        <end position="391"/>
    </location>
</feature>
<gene>
    <name evidence="2" type="ORF">TPAR_00623</name>
</gene>
<protein>
    <submittedName>
        <fullName evidence="2">Uncharacterized protein</fullName>
    </submittedName>
</protein>